<gene>
    <name evidence="2" type="ORF">ACE1CA_20060</name>
</gene>
<comment type="caution">
    <text evidence="2">The sequence shown here is derived from an EMBL/GenBank/DDBJ whole genome shotgun (WGS) entry which is preliminary data.</text>
</comment>
<reference evidence="2 3" key="1">
    <citation type="submission" date="2024-09" db="EMBL/GenBank/DDBJ databases">
        <title>Floridaenema gen nov. (Aerosakkonemataceae, Aerosakkonematales ord. nov., Cyanobacteria) from benthic tropical and subtropical fresh waters, with the description of four new species.</title>
        <authorList>
            <person name="Moretto J.A."/>
            <person name="Berthold D.E."/>
            <person name="Lefler F.W."/>
            <person name="Huang I.-S."/>
            <person name="Laughinghouse H. IV."/>
        </authorList>
    </citation>
    <scope>NUCLEOTIDE SEQUENCE [LARGE SCALE GENOMIC DNA]</scope>
    <source>
        <strain evidence="2 3">BLCC-F167</strain>
    </source>
</reference>
<keyword evidence="3" id="KW-1185">Reference proteome</keyword>
<dbReference type="Proteomes" id="UP001576780">
    <property type="component" value="Unassembled WGS sequence"/>
</dbReference>
<feature type="transmembrane region" description="Helical" evidence="1">
    <location>
        <begin position="90"/>
        <end position="116"/>
    </location>
</feature>
<name>A0ABV4WP07_9CYAN</name>
<feature type="transmembrane region" description="Helical" evidence="1">
    <location>
        <begin position="471"/>
        <end position="493"/>
    </location>
</feature>
<feature type="transmembrane region" description="Helical" evidence="1">
    <location>
        <begin position="272"/>
        <end position="300"/>
    </location>
</feature>
<sequence length="556" mass="62831">MKSNWLDRIGDLNPQMWREIKGRLKPRNLIIASVISVLGQFIFLIMAMGWLPTDDRYPGVINKIYNKYCTGPSQECLQDSFGNFIVNWQLWWAEIFTILSVIGIFILLVTGTYMLISDLAKEEKTGTLNFIRLSPRTSQSILLGKILGVPFLLYVFAAFALPLHFWAGISAGIPLAAILIYWAVIVASCFFFYSASLLFGLFSSAFSGFQPWLGSGLVLLFLWMTCFLPITNLPTDWINLFSPYTVLPYVVNASPVENSFSFSYLNLDNWQWFYLPLGSNVVTAISFSLVNYALWSYWIWQGIQRRFHNPTKTILSKGQSYSLVVCVEVMSLGFALQVSKSVYSIENNFYVLLFLNQLLFLGLIAALSPQRQALQDWARYRRERMNNRWGFWSRDLIKDLLWAEKSPAILAITINLFLSSALLSIWIALTPSEFNSGSALGIVAVVMSVTLIYATILQLMLLMRAKRQMQWAAGVIIALVVLPPIFLAFLSLSPDKAPLFWLFTVFPWATLKNASLGTIFIAFVLQLGIFSVLNGQLNRQLRIAGESATKALLKGV</sequence>
<feature type="transmembrane region" description="Helical" evidence="1">
    <location>
        <begin position="142"/>
        <end position="167"/>
    </location>
</feature>
<evidence type="ECO:0008006" key="4">
    <source>
        <dbReference type="Google" id="ProtNLM"/>
    </source>
</evidence>
<feature type="transmembrane region" description="Helical" evidence="1">
    <location>
        <begin position="29"/>
        <end position="51"/>
    </location>
</feature>
<keyword evidence="1" id="KW-0472">Membrane</keyword>
<evidence type="ECO:0000313" key="2">
    <source>
        <dbReference type="EMBL" id="MFB2836830.1"/>
    </source>
</evidence>
<dbReference type="RefSeq" id="WP_413279193.1">
    <property type="nucleotide sequence ID" value="NZ_JBHFNT010000176.1"/>
</dbReference>
<evidence type="ECO:0000313" key="3">
    <source>
        <dbReference type="Proteomes" id="UP001576780"/>
    </source>
</evidence>
<keyword evidence="1" id="KW-0812">Transmembrane</keyword>
<dbReference type="EMBL" id="JBHFNT010000176">
    <property type="protein sequence ID" value="MFB2836830.1"/>
    <property type="molecule type" value="Genomic_DNA"/>
</dbReference>
<feature type="transmembrane region" description="Helical" evidence="1">
    <location>
        <begin position="408"/>
        <end position="427"/>
    </location>
</feature>
<feature type="transmembrane region" description="Helical" evidence="1">
    <location>
        <begin position="179"/>
        <end position="200"/>
    </location>
</feature>
<feature type="transmembrane region" description="Helical" evidence="1">
    <location>
        <begin position="212"/>
        <end position="230"/>
    </location>
</feature>
<evidence type="ECO:0000256" key="1">
    <source>
        <dbReference type="SAM" id="Phobius"/>
    </source>
</evidence>
<accession>A0ABV4WP07</accession>
<proteinExistence type="predicted"/>
<feature type="transmembrane region" description="Helical" evidence="1">
    <location>
        <begin position="349"/>
        <end position="367"/>
    </location>
</feature>
<organism evidence="2 3">
    <name type="scientific">Floridaenema evergladense BLCC-F167</name>
    <dbReference type="NCBI Taxonomy" id="3153639"/>
    <lineage>
        <taxon>Bacteria</taxon>
        <taxon>Bacillati</taxon>
        <taxon>Cyanobacteriota</taxon>
        <taxon>Cyanophyceae</taxon>
        <taxon>Oscillatoriophycideae</taxon>
        <taxon>Aerosakkonematales</taxon>
        <taxon>Aerosakkonemataceae</taxon>
        <taxon>Floridanema</taxon>
        <taxon>Floridanema evergladense</taxon>
    </lineage>
</organism>
<feature type="transmembrane region" description="Helical" evidence="1">
    <location>
        <begin position="439"/>
        <end position="459"/>
    </location>
</feature>
<protein>
    <recommendedName>
        <fullName evidence="4">ABC transporter permease</fullName>
    </recommendedName>
</protein>
<keyword evidence="1" id="KW-1133">Transmembrane helix</keyword>
<feature type="transmembrane region" description="Helical" evidence="1">
    <location>
        <begin position="513"/>
        <end position="533"/>
    </location>
</feature>
<feature type="transmembrane region" description="Helical" evidence="1">
    <location>
        <begin position="321"/>
        <end position="343"/>
    </location>
</feature>